<dbReference type="CDD" id="cd17048">
    <property type="entry name" value="Ubl_UBL3"/>
    <property type="match status" value="1"/>
</dbReference>
<evidence type="ECO:0000313" key="3">
    <source>
        <dbReference type="EMBL" id="EDW51536.1"/>
    </source>
</evidence>
<dbReference type="PhylomeDB" id="B4IKE4"/>
<dbReference type="InterPro" id="IPR029071">
    <property type="entry name" value="Ubiquitin-like_domsf"/>
</dbReference>
<organism evidence="4">
    <name type="scientific">Drosophila sechellia</name>
    <name type="common">Fruit fly</name>
    <dbReference type="NCBI Taxonomy" id="7238"/>
    <lineage>
        <taxon>Eukaryota</taxon>
        <taxon>Metazoa</taxon>
        <taxon>Ecdysozoa</taxon>
        <taxon>Arthropoda</taxon>
        <taxon>Hexapoda</taxon>
        <taxon>Insecta</taxon>
        <taxon>Pterygota</taxon>
        <taxon>Neoptera</taxon>
        <taxon>Endopterygota</taxon>
        <taxon>Diptera</taxon>
        <taxon>Brachycera</taxon>
        <taxon>Muscomorpha</taxon>
        <taxon>Ephydroidea</taxon>
        <taxon>Drosophilidae</taxon>
        <taxon>Drosophila</taxon>
        <taxon>Sophophora</taxon>
    </lineage>
</organism>
<keyword evidence="4" id="KW-1185">Reference proteome</keyword>
<feature type="region of interest" description="Disordered" evidence="1">
    <location>
        <begin position="1"/>
        <end position="135"/>
    </location>
</feature>
<feature type="compositionally biased region" description="Polar residues" evidence="1">
    <location>
        <begin position="1"/>
        <end position="17"/>
    </location>
</feature>
<dbReference type="HOGENOM" id="CLU_799904_0_0_1"/>
<accession>B4IKE4</accession>
<evidence type="ECO:0000256" key="1">
    <source>
        <dbReference type="SAM" id="MobiDB-lite"/>
    </source>
</evidence>
<reference evidence="3 4" key="1">
    <citation type="journal article" date="2007" name="Nature">
        <title>Evolution of genes and genomes on the Drosophila phylogeny.</title>
        <authorList>
            <consortium name="Drosophila 12 Genomes Consortium"/>
            <person name="Clark A.G."/>
            <person name="Eisen M.B."/>
            <person name="Smith D.R."/>
            <person name="Bergman C.M."/>
            <person name="Oliver B."/>
            <person name="Markow T.A."/>
            <person name="Kaufman T.C."/>
            <person name="Kellis M."/>
            <person name="Gelbart W."/>
            <person name="Iyer V.N."/>
            <person name="Pollard D.A."/>
            <person name="Sackton T.B."/>
            <person name="Larracuente A.M."/>
            <person name="Singh N.D."/>
            <person name="Abad J.P."/>
            <person name="Abt D.N."/>
            <person name="Adryan B."/>
            <person name="Aguade M."/>
            <person name="Akashi H."/>
            <person name="Anderson W.W."/>
            <person name="Aquadro C.F."/>
            <person name="Ardell D.H."/>
            <person name="Arguello R."/>
            <person name="Artieri C.G."/>
            <person name="Barbash D.A."/>
            <person name="Barker D."/>
            <person name="Barsanti P."/>
            <person name="Batterham P."/>
            <person name="Batzoglou S."/>
            <person name="Begun D."/>
            <person name="Bhutkar A."/>
            <person name="Blanco E."/>
            <person name="Bosak S.A."/>
            <person name="Bradley R.K."/>
            <person name="Brand A.D."/>
            <person name="Brent M.R."/>
            <person name="Brooks A.N."/>
            <person name="Brown R.H."/>
            <person name="Butlin R.K."/>
            <person name="Caggese C."/>
            <person name="Calvi B.R."/>
            <person name="Bernardo de Carvalho A."/>
            <person name="Caspi A."/>
            <person name="Castrezana S."/>
            <person name="Celniker S.E."/>
            <person name="Chang J.L."/>
            <person name="Chapple C."/>
            <person name="Chatterji S."/>
            <person name="Chinwalla A."/>
            <person name="Civetta A."/>
            <person name="Clifton S.W."/>
            <person name="Comeron J.M."/>
            <person name="Costello J.C."/>
            <person name="Coyne J.A."/>
            <person name="Daub J."/>
            <person name="David R.G."/>
            <person name="Delcher A.L."/>
            <person name="Delehaunty K."/>
            <person name="Do C.B."/>
            <person name="Ebling H."/>
            <person name="Edwards K."/>
            <person name="Eickbush T."/>
            <person name="Evans J.D."/>
            <person name="Filipski A."/>
            <person name="Findeiss S."/>
            <person name="Freyhult E."/>
            <person name="Fulton L."/>
            <person name="Fulton R."/>
            <person name="Garcia A.C."/>
            <person name="Gardiner A."/>
            <person name="Garfield D.A."/>
            <person name="Garvin B.E."/>
            <person name="Gibson G."/>
            <person name="Gilbert D."/>
            <person name="Gnerre S."/>
            <person name="Godfrey J."/>
            <person name="Good R."/>
            <person name="Gotea V."/>
            <person name="Gravely B."/>
            <person name="Greenberg A.J."/>
            <person name="Griffiths-Jones S."/>
            <person name="Gross S."/>
            <person name="Guigo R."/>
            <person name="Gustafson E.A."/>
            <person name="Haerty W."/>
            <person name="Hahn M.W."/>
            <person name="Halligan D.L."/>
            <person name="Halpern A.L."/>
            <person name="Halter G.M."/>
            <person name="Han M.V."/>
            <person name="Heger A."/>
            <person name="Hillier L."/>
            <person name="Hinrichs A.S."/>
            <person name="Holmes I."/>
            <person name="Hoskins R.A."/>
            <person name="Hubisz M.J."/>
            <person name="Hultmark D."/>
            <person name="Huntley M.A."/>
            <person name="Jaffe D.B."/>
            <person name="Jagadeeshan S."/>
            <person name="Jeck W.R."/>
            <person name="Johnson J."/>
            <person name="Jones C.D."/>
            <person name="Jordan W.C."/>
            <person name="Karpen G.H."/>
            <person name="Kataoka E."/>
            <person name="Keightley P.D."/>
            <person name="Kheradpour P."/>
            <person name="Kirkness E.F."/>
            <person name="Koerich L.B."/>
            <person name="Kristiansen K."/>
            <person name="Kudrna D."/>
            <person name="Kulathinal R.J."/>
            <person name="Kumar S."/>
            <person name="Kwok R."/>
            <person name="Lander E."/>
            <person name="Langley C.H."/>
            <person name="Lapoint R."/>
            <person name="Lazzaro B.P."/>
            <person name="Lee S.J."/>
            <person name="Levesque L."/>
            <person name="Li R."/>
            <person name="Lin C.F."/>
            <person name="Lin M.F."/>
            <person name="Lindblad-Toh K."/>
            <person name="Llopart A."/>
            <person name="Long M."/>
            <person name="Low L."/>
            <person name="Lozovsky E."/>
            <person name="Lu J."/>
            <person name="Luo M."/>
            <person name="Machado C.A."/>
            <person name="Makalowski W."/>
            <person name="Marzo M."/>
            <person name="Matsuda M."/>
            <person name="Matzkin L."/>
            <person name="McAllister B."/>
            <person name="McBride C.S."/>
            <person name="McKernan B."/>
            <person name="McKernan K."/>
            <person name="Mendez-Lago M."/>
            <person name="Minx P."/>
            <person name="Mollenhauer M.U."/>
            <person name="Montooth K."/>
            <person name="Mount S.M."/>
            <person name="Mu X."/>
            <person name="Myers E."/>
            <person name="Negre B."/>
            <person name="Newfeld S."/>
            <person name="Nielsen R."/>
            <person name="Noor M.A."/>
            <person name="O'Grady P."/>
            <person name="Pachter L."/>
            <person name="Papaceit M."/>
            <person name="Parisi M.J."/>
            <person name="Parisi M."/>
            <person name="Parts L."/>
            <person name="Pedersen J.S."/>
            <person name="Pesole G."/>
            <person name="Phillippy A.M."/>
            <person name="Ponting C.P."/>
            <person name="Pop M."/>
            <person name="Porcelli D."/>
            <person name="Powell J.R."/>
            <person name="Prohaska S."/>
            <person name="Pruitt K."/>
            <person name="Puig M."/>
            <person name="Quesneville H."/>
            <person name="Ram K.R."/>
            <person name="Rand D."/>
            <person name="Rasmussen M.D."/>
            <person name="Reed L.K."/>
            <person name="Reenan R."/>
            <person name="Reily A."/>
            <person name="Remington K.A."/>
            <person name="Rieger T.T."/>
            <person name="Ritchie M.G."/>
            <person name="Robin C."/>
            <person name="Rogers Y.H."/>
            <person name="Rohde C."/>
            <person name="Rozas J."/>
            <person name="Rubenfield M.J."/>
            <person name="Ruiz A."/>
            <person name="Russo S."/>
            <person name="Salzberg S.L."/>
            <person name="Sanchez-Gracia A."/>
            <person name="Saranga D.J."/>
            <person name="Sato H."/>
            <person name="Schaeffer S.W."/>
            <person name="Schatz M.C."/>
            <person name="Schlenke T."/>
            <person name="Schwartz R."/>
            <person name="Segarra C."/>
            <person name="Singh R.S."/>
            <person name="Sirot L."/>
            <person name="Sirota M."/>
            <person name="Sisneros N.B."/>
            <person name="Smith C.D."/>
            <person name="Smith T.F."/>
            <person name="Spieth J."/>
            <person name="Stage D.E."/>
            <person name="Stark A."/>
            <person name="Stephan W."/>
            <person name="Strausberg R.L."/>
            <person name="Strempel S."/>
            <person name="Sturgill D."/>
            <person name="Sutton G."/>
            <person name="Sutton G.G."/>
            <person name="Tao W."/>
            <person name="Teichmann S."/>
            <person name="Tobari Y.N."/>
            <person name="Tomimura Y."/>
            <person name="Tsolas J.M."/>
            <person name="Valente V.L."/>
            <person name="Venter E."/>
            <person name="Venter J.C."/>
            <person name="Vicario S."/>
            <person name="Vieira F.G."/>
            <person name="Vilella A.J."/>
            <person name="Villasante A."/>
            <person name="Walenz B."/>
            <person name="Wang J."/>
            <person name="Wasserman M."/>
            <person name="Watts T."/>
            <person name="Wilson D."/>
            <person name="Wilson R.K."/>
            <person name="Wing R.A."/>
            <person name="Wolfner M.F."/>
            <person name="Wong A."/>
            <person name="Wong G.K."/>
            <person name="Wu C.I."/>
            <person name="Wu G."/>
            <person name="Yamamoto D."/>
            <person name="Yang H.P."/>
            <person name="Yang S.P."/>
            <person name="Yorke J.A."/>
            <person name="Yoshida K."/>
            <person name="Zdobnov E."/>
            <person name="Zhang P."/>
            <person name="Zhang Y."/>
            <person name="Zimin A.V."/>
            <person name="Baldwin J."/>
            <person name="Abdouelleil A."/>
            <person name="Abdulkadir J."/>
            <person name="Abebe A."/>
            <person name="Abera B."/>
            <person name="Abreu J."/>
            <person name="Acer S.C."/>
            <person name="Aftuck L."/>
            <person name="Alexander A."/>
            <person name="An P."/>
            <person name="Anderson E."/>
            <person name="Anderson S."/>
            <person name="Arachi H."/>
            <person name="Azer M."/>
            <person name="Bachantsang P."/>
            <person name="Barry A."/>
            <person name="Bayul T."/>
            <person name="Berlin A."/>
            <person name="Bessette D."/>
            <person name="Bloom T."/>
            <person name="Blye J."/>
            <person name="Boguslavskiy L."/>
            <person name="Bonnet C."/>
            <person name="Boukhgalter B."/>
            <person name="Bourzgui I."/>
            <person name="Brown A."/>
            <person name="Cahill P."/>
            <person name="Channer S."/>
            <person name="Cheshatsang Y."/>
            <person name="Chuda L."/>
            <person name="Citroen M."/>
            <person name="Collymore A."/>
            <person name="Cooke P."/>
            <person name="Costello M."/>
            <person name="D'Aco K."/>
            <person name="Daza R."/>
            <person name="De Haan G."/>
            <person name="DeGray S."/>
            <person name="DeMaso C."/>
            <person name="Dhargay N."/>
            <person name="Dooley K."/>
            <person name="Dooley E."/>
            <person name="Doricent M."/>
            <person name="Dorje P."/>
            <person name="Dorjee K."/>
            <person name="Dupes A."/>
            <person name="Elong R."/>
            <person name="Falk J."/>
            <person name="Farina A."/>
            <person name="Faro S."/>
            <person name="Ferguson D."/>
            <person name="Fisher S."/>
            <person name="Foley C.D."/>
            <person name="Franke A."/>
            <person name="Friedrich D."/>
            <person name="Gadbois L."/>
            <person name="Gearin G."/>
            <person name="Gearin C.R."/>
            <person name="Giannoukos G."/>
            <person name="Goode T."/>
            <person name="Graham J."/>
            <person name="Grandbois E."/>
            <person name="Grewal S."/>
            <person name="Gyaltsen K."/>
            <person name="Hafez N."/>
            <person name="Hagos B."/>
            <person name="Hall J."/>
            <person name="Henson C."/>
            <person name="Hollinger A."/>
            <person name="Honan T."/>
            <person name="Huard M.D."/>
            <person name="Hughes L."/>
            <person name="Hurhula B."/>
            <person name="Husby M.E."/>
            <person name="Kamat A."/>
            <person name="Kanga B."/>
            <person name="Kashin S."/>
            <person name="Khazanovich D."/>
            <person name="Kisner P."/>
            <person name="Lance K."/>
            <person name="Lara M."/>
            <person name="Lee W."/>
            <person name="Lennon N."/>
            <person name="Letendre F."/>
            <person name="LeVine R."/>
            <person name="Lipovsky A."/>
            <person name="Liu X."/>
            <person name="Liu J."/>
            <person name="Liu S."/>
            <person name="Lokyitsang T."/>
            <person name="Lokyitsang Y."/>
            <person name="Lubonja R."/>
            <person name="Lui A."/>
            <person name="MacDonald P."/>
            <person name="Magnisalis V."/>
            <person name="Maru K."/>
            <person name="Matthews C."/>
            <person name="McCusker W."/>
            <person name="McDonough S."/>
            <person name="Mehta T."/>
            <person name="Meldrim J."/>
            <person name="Meneus L."/>
            <person name="Mihai O."/>
            <person name="Mihalev A."/>
            <person name="Mihova T."/>
            <person name="Mittelman R."/>
            <person name="Mlenga V."/>
            <person name="Montmayeur A."/>
            <person name="Mulrain L."/>
            <person name="Navidi A."/>
            <person name="Naylor J."/>
            <person name="Negash T."/>
            <person name="Nguyen T."/>
            <person name="Nguyen N."/>
            <person name="Nicol R."/>
            <person name="Norbu C."/>
            <person name="Norbu N."/>
            <person name="Novod N."/>
            <person name="O'Neill B."/>
            <person name="Osman S."/>
            <person name="Markiewicz E."/>
            <person name="Oyono O.L."/>
            <person name="Patti C."/>
            <person name="Phunkhang P."/>
            <person name="Pierre F."/>
            <person name="Priest M."/>
            <person name="Raghuraman S."/>
            <person name="Rege F."/>
            <person name="Reyes R."/>
            <person name="Rise C."/>
            <person name="Rogov P."/>
            <person name="Ross K."/>
            <person name="Ryan E."/>
            <person name="Settipalli S."/>
            <person name="Shea T."/>
            <person name="Sherpa N."/>
            <person name="Shi L."/>
            <person name="Shih D."/>
            <person name="Sparrow T."/>
            <person name="Spaulding J."/>
            <person name="Stalker J."/>
            <person name="Stange-Thomann N."/>
            <person name="Stavropoulos S."/>
            <person name="Stone C."/>
            <person name="Strader C."/>
            <person name="Tesfaye S."/>
            <person name="Thomson T."/>
            <person name="Thoulutsang Y."/>
            <person name="Thoulutsang D."/>
            <person name="Topham K."/>
            <person name="Topping I."/>
            <person name="Tsamla T."/>
            <person name="Vassiliev H."/>
            <person name="Vo A."/>
            <person name="Wangchuk T."/>
            <person name="Wangdi T."/>
            <person name="Weiand M."/>
            <person name="Wilkinson J."/>
            <person name="Wilson A."/>
            <person name="Yadav S."/>
            <person name="Young G."/>
            <person name="Yu Q."/>
            <person name="Zembek L."/>
            <person name="Zhong D."/>
            <person name="Zimmer A."/>
            <person name="Zwirko Z."/>
            <person name="Jaffe D.B."/>
            <person name="Alvarez P."/>
            <person name="Brockman W."/>
            <person name="Butler J."/>
            <person name="Chin C."/>
            <person name="Gnerre S."/>
            <person name="Grabherr M."/>
            <person name="Kleber M."/>
            <person name="Mauceli E."/>
            <person name="MacCallum I."/>
        </authorList>
    </citation>
    <scope>NUCLEOTIDE SEQUENCE [LARGE SCALE GENOMIC DNA]</scope>
    <source>
        <strain evidence="4">Rob3c / Tucson 14021-0248.25</strain>
    </source>
</reference>
<feature type="compositionally biased region" description="Basic residues" evidence="1">
    <location>
        <begin position="114"/>
        <end position="128"/>
    </location>
</feature>
<dbReference type="AlphaFoldDB" id="B4IKE4"/>
<gene>
    <name evidence="3" type="primary">Dsec\GM22519</name>
    <name evidence="3" type="ORF">Dsec_GM22519</name>
</gene>
<dbReference type="PANTHER" id="PTHR13169">
    <property type="entry name" value="UBIQUITIN-LIKE PROTEIN 3 HCG-1 PROTEIN"/>
    <property type="match status" value="1"/>
</dbReference>
<sequence>MSVTSSIEKPTTTASAIQQQQQHQQQQQQKPQQQQQQQQQQDKINTIAIAAAAAAGQQQKRKSLSSKRSYSLSSSSASSSGSFGAIRSATSPLVTTAEREKDKEKSSSSASNSHHQHHQLHQHHHHHQQQSQQQQSFLPYSYCTDTIAAVHHQRQSYALVQKPPSLRYQGKPNHQLSNFSPTMTSSEPSSPLAADGCGSGILSPSEVATHCCANVKANITTPLATTTQKMHRTIPSDKINLRLILVSGKTKEFIFSPSDSAGDIAQTVFDNWPEDWTHETVSKAEILRLIYQGRFLHCNVTLGALGLPLGKTTVMHLVPRDNLPEPNSQDQRQNSKGGSGRCCSTNCSIL</sequence>
<feature type="compositionally biased region" description="Polar residues" evidence="1">
    <location>
        <begin position="325"/>
        <end position="340"/>
    </location>
</feature>
<dbReference type="InterPro" id="IPR047977">
    <property type="entry name" value="UBL3_Ubl_met"/>
</dbReference>
<dbReference type="InterPro" id="IPR040015">
    <property type="entry name" value="UBL3-like"/>
</dbReference>
<evidence type="ECO:0000313" key="4">
    <source>
        <dbReference type="Proteomes" id="UP000001292"/>
    </source>
</evidence>
<dbReference type="Pfam" id="PF13881">
    <property type="entry name" value="Rad60-SLD_2"/>
    <property type="match status" value="1"/>
</dbReference>
<dbReference type="PROSITE" id="PS50053">
    <property type="entry name" value="UBIQUITIN_2"/>
    <property type="match status" value="1"/>
</dbReference>
<dbReference type="Proteomes" id="UP000001292">
    <property type="component" value="Unassembled WGS sequence"/>
</dbReference>
<dbReference type="SUPFAM" id="SSF54236">
    <property type="entry name" value="Ubiquitin-like"/>
    <property type="match status" value="1"/>
</dbReference>
<dbReference type="SMR" id="B4IKE4"/>
<feature type="domain" description="Ubiquitin-like" evidence="2">
    <location>
        <begin position="239"/>
        <end position="322"/>
    </location>
</feature>
<proteinExistence type="predicted"/>
<dbReference type="InterPro" id="IPR039540">
    <property type="entry name" value="UBL3-like_ubiquitin_dom"/>
</dbReference>
<dbReference type="PANTHER" id="PTHR13169:SF0">
    <property type="entry name" value="UBIQUITIN-LIKE PROTEIN 3"/>
    <property type="match status" value="1"/>
</dbReference>
<dbReference type="EMBL" id="CH480852">
    <property type="protein sequence ID" value="EDW51536.1"/>
    <property type="molecule type" value="Genomic_DNA"/>
</dbReference>
<evidence type="ECO:0000259" key="2">
    <source>
        <dbReference type="PROSITE" id="PS50053"/>
    </source>
</evidence>
<dbReference type="Gene3D" id="3.10.20.90">
    <property type="entry name" value="Phosphatidylinositol 3-kinase Catalytic Subunit, Chain A, domain 1"/>
    <property type="match status" value="1"/>
</dbReference>
<feature type="compositionally biased region" description="Basic and acidic residues" evidence="1">
    <location>
        <begin position="97"/>
        <end position="106"/>
    </location>
</feature>
<name>B4IKE4_DROSE</name>
<dbReference type="InterPro" id="IPR000626">
    <property type="entry name" value="Ubiquitin-like_dom"/>
</dbReference>
<dbReference type="KEGG" id="dse:6619992"/>
<feature type="region of interest" description="Disordered" evidence="1">
    <location>
        <begin position="319"/>
        <end position="340"/>
    </location>
</feature>
<protein>
    <submittedName>
        <fullName evidence="3">GM22519</fullName>
    </submittedName>
</protein>
<dbReference type="STRING" id="7238.B4IKE4"/>
<dbReference type="OMA" id="SHCCANV"/>
<feature type="compositionally biased region" description="Low complexity" evidence="1">
    <location>
        <begin position="18"/>
        <end position="58"/>
    </location>
</feature>
<feature type="compositionally biased region" description="Low complexity" evidence="1">
    <location>
        <begin position="66"/>
        <end position="89"/>
    </location>
</feature>